<dbReference type="KEGG" id="ocy:OSSY52_02200"/>
<dbReference type="Proteomes" id="UP000516361">
    <property type="component" value="Chromosome"/>
</dbReference>
<dbReference type="AlphaFoldDB" id="A0A7G1G9S0"/>
<organism evidence="1 2">
    <name type="scientific">Tepiditoga spiralis</name>
    <dbReference type="NCBI Taxonomy" id="2108365"/>
    <lineage>
        <taxon>Bacteria</taxon>
        <taxon>Thermotogati</taxon>
        <taxon>Thermotogota</taxon>
        <taxon>Thermotogae</taxon>
        <taxon>Petrotogales</taxon>
        <taxon>Petrotogaceae</taxon>
        <taxon>Tepiditoga</taxon>
    </lineage>
</organism>
<keyword evidence="2" id="KW-1185">Reference proteome</keyword>
<proteinExistence type="predicted"/>
<evidence type="ECO:0000313" key="1">
    <source>
        <dbReference type="EMBL" id="BBE30079.1"/>
    </source>
</evidence>
<sequence>MKKIIFIVIAIIAFGGMAFSDPLPSTNQTDSINKIVDLGK</sequence>
<accession>A0A7G1G9S0</accession>
<dbReference type="InParanoid" id="A0A7G1G9S0"/>
<gene>
    <name evidence="1" type="ORF">OSSY52_02200</name>
</gene>
<dbReference type="RefSeq" id="WP_269777941.1">
    <property type="nucleotide sequence ID" value="NZ_AP018712.1"/>
</dbReference>
<dbReference type="EMBL" id="AP018712">
    <property type="protein sequence ID" value="BBE30079.1"/>
    <property type="molecule type" value="Genomic_DNA"/>
</dbReference>
<name>A0A7G1G9S0_9BACT</name>
<evidence type="ECO:0000313" key="2">
    <source>
        <dbReference type="Proteomes" id="UP000516361"/>
    </source>
</evidence>
<protein>
    <submittedName>
        <fullName evidence="1">Uncharacterized protein</fullName>
    </submittedName>
</protein>
<reference evidence="1 2" key="1">
    <citation type="submission" date="2018-06" db="EMBL/GenBank/DDBJ databases">
        <title>Genome sequencing of Oceanotoga sp. sy52.</title>
        <authorList>
            <person name="Mori K."/>
        </authorList>
    </citation>
    <scope>NUCLEOTIDE SEQUENCE [LARGE SCALE GENOMIC DNA]</scope>
    <source>
        <strain evidence="2">sy52</strain>
    </source>
</reference>